<evidence type="ECO:0000313" key="7">
    <source>
        <dbReference type="Proteomes" id="UP001500908"/>
    </source>
</evidence>
<sequence length="297" mass="30669">MSPTPRPGGGAGAQPATAPRSWLYVPATHPDRIAKALAGPAEAVVVDLEDAVPAAAKEKARATACELATAERPYVVRVNHLASPWGTADLAALAHTPIAGVRLPKVESPDQVREAAAALGEARPPLYVLLESALGVERAFEIATAHPQVAGISLGEADLRASLRANSDSALDWSRSRIVTAARAAGLPSPVQSVYTNLSDDDGLRASSEQGRAMGFFGRSVIHPKQVATVHAAYTPSSQERQHAAELLAGLDTAETAGSSAYLTADGRFVDPAVVDAARAVLAVAEPASQPKGPPIE</sequence>
<organism evidence="6 7">
    <name type="scientific">Salinactinospora qingdaonensis</name>
    <dbReference type="NCBI Taxonomy" id="702744"/>
    <lineage>
        <taxon>Bacteria</taxon>
        <taxon>Bacillati</taxon>
        <taxon>Actinomycetota</taxon>
        <taxon>Actinomycetes</taxon>
        <taxon>Streptosporangiales</taxon>
        <taxon>Nocardiopsidaceae</taxon>
        <taxon>Salinactinospora</taxon>
    </lineage>
</organism>
<feature type="region of interest" description="Disordered" evidence="4">
    <location>
        <begin position="1"/>
        <end position="21"/>
    </location>
</feature>
<keyword evidence="3" id="KW-0460">Magnesium</keyword>
<gene>
    <name evidence="6" type="ORF">GCM10022402_17050</name>
</gene>
<dbReference type="EMBL" id="BAABDD010000006">
    <property type="protein sequence ID" value="GAA3737676.1"/>
    <property type="molecule type" value="Genomic_DNA"/>
</dbReference>
<keyword evidence="7" id="KW-1185">Reference proteome</keyword>
<dbReference type="PIRSF" id="PIRSF015582">
    <property type="entry name" value="Cit_lyase_B"/>
    <property type="match status" value="1"/>
</dbReference>
<name>A0ABP7FHB3_9ACTN</name>
<dbReference type="InterPro" id="IPR011206">
    <property type="entry name" value="Citrate_lyase_beta/mcl1/mcl2"/>
</dbReference>
<protein>
    <submittedName>
        <fullName evidence="6">CoA ester lyase</fullName>
    </submittedName>
</protein>
<reference evidence="7" key="1">
    <citation type="journal article" date="2019" name="Int. J. Syst. Evol. Microbiol.">
        <title>The Global Catalogue of Microorganisms (GCM) 10K type strain sequencing project: providing services to taxonomists for standard genome sequencing and annotation.</title>
        <authorList>
            <consortium name="The Broad Institute Genomics Platform"/>
            <consortium name="The Broad Institute Genome Sequencing Center for Infectious Disease"/>
            <person name="Wu L."/>
            <person name="Ma J."/>
        </authorList>
    </citation>
    <scope>NUCLEOTIDE SEQUENCE [LARGE SCALE GENOMIC DNA]</scope>
    <source>
        <strain evidence="7">JCM 17137</strain>
    </source>
</reference>
<dbReference type="SUPFAM" id="SSF51621">
    <property type="entry name" value="Phosphoenolpyruvate/pyruvate domain"/>
    <property type="match status" value="1"/>
</dbReference>
<feature type="domain" description="HpcH/HpaI aldolase/citrate lyase" evidence="5">
    <location>
        <begin position="20"/>
        <end position="224"/>
    </location>
</feature>
<evidence type="ECO:0000313" key="6">
    <source>
        <dbReference type="EMBL" id="GAA3737676.1"/>
    </source>
</evidence>
<dbReference type="InterPro" id="IPR015813">
    <property type="entry name" value="Pyrv/PenolPyrv_kinase-like_dom"/>
</dbReference>
<keyword evidence="2" id="KW-0479">Metal-binding</keyword>
<evidence type="ECO:0000256" key="3">
    <source>
        <dbReference type="ARBA" id="ARBA00022842"/>
    </source>
</evidence>
<dbReference type="InterPro" id="IPR040442">
    <property type="entry name" value="Pyrv_kinase-like_dom_sf"/>
</dbReference>
<keyword evidence="6" id="KW-0456">Lyase</keyword>
<evidence type="ECO:0000256" key="2">
    <source>
        <dbReference type="ARBA" id="ARBA00022723"/>
    </source>
</evidence>
<dbReference type="GO" id="GO:0016829">
    <property type="term" value="F:lyase activity"/>
    <property type="evidence" value="ECO:0007669"/>
    <property type="project" value="UniProtKB-KW"/>
</dbReference>
<dbReference type="Pfam" id="PF03328">
    <property type="entry name" value="HpcH_HpaI"/>
    <property type="match status" value="1"/>
</dbReference>
<dbReference type="Gene3D" id="3.20.20.60">
    <property type="entry name" value="Phosphoenolpyruvate-binding domains"/>
    <property type="match status" value="1"/>
</dbReference>
<dbReference type="PANTHER" id="PTHR32308">
    <property type="entry name" value="LYASE BETA SUBUNIT, PUTATIVE (AFU_ORTHOLOGUE AFUA_4G13030)-RELATED"/>
    <property type="match status" value="1"/>
</dbReference>
<evidence type="ECO:0000256" key="1">
    <source>
        <dbReference type="ARBA" id="ARBA00001946"/>
    </source>
</evidence>
<proteinExistence type="predicted"/>
<evidence type="ECO:0000256" key="4">
    <source>
        <dbReference type="SAM" id="MobiDB-lite"/>
    </source>
</evidence>
<comment type="cofactor">
    <cofactor evidence="1">
        <name>Mg(2+)</name>
        <dbReference type="ChEBI" id="CHEBI:18420"/>
    </cofactor>
</comment>
<dbReference type="InterPro" id="IPR005000">
    <property type="entry name" value="Aldolase/citrate-lyase_domain"/>
</dbReference>
<evidence type="ECO:0000259" key="5">
    <source>
        <dbReference type="Pfam" id="PF03328"/>
    </source>
</evidence>
<comment type="caution">
    <text evidence="6">The sequence shown here is derived from an EMBL/GenBank/DDBJ whole genome shotgun (WGS) entry which is preliminary data.</text>
</comment>
<dbReference type="RefSeq" id="WP_344969279.1">
    <property type="nucleotide sequence ID" value="NZ_BAABDD010000006.1"/>
</dbReference>
<dbReference type="Proteomes" id="UP001500908">
    <property type="component" value="Unassembled WGS sequence"/>
</dbReference>
<dbReference type="PANTHER" id="PTHR32308:SF10">
    <property type="entry name" value="CITRATE LYASE SUBUNIT BETA"/>
    <property type="match status" value="1"/>
</dbReference>
<accession>A0ABP7FHB3</accession>